<sequence length="271" mass="30653">MNHLRLELVEQLPQTILERQSPVSTHDNDASATDATLNDQLAQLRRRAPTRHSIKSLTGRKALSKQNSTNEIMFGFKRSNKTKRKLTKTPAIQTNASIESKILYNVPSVSQIAPLPENKSHGILPVLSLDGRDSSDIIQSNDQLERRICLDPTTRRQYSYSQSSVLSDGIKSSFLQYTSQGDKPESSKDYYKNQPINITTEQDKVNESLQDNRDDDDDDDITYTSERQAHRSRRRSSLQILDIKLIHALSNQLNNDSSVPINAPEGVCEFE</sequence>
<evidence type="ECO:0000313" key="3">
    <source>
        <dbReference type="Proteomes" id="UP000663868"/>
    </source>
</evidence>
<evidence type="ECO:0000313" key="2">
    <source>
        <dbReference type="EMBL" id="CAF3714582.1"/>
    </source>
</evidence>
<evidence type="ECO:0000256" key="1">
    <source>
        <dbReference type="SAM" id="MobiDB-lite"/>
    </source>
</evidence>
<feature type="compositionally biased region" description="Basic and acidic residues" evidence="1">
    <location>
        <begin position="201"/>
        <end position="212"/>
    </location>
</feature>
<organism evidence="2 3">
    <name type="scientific">Adineta steineri</name>
    <dbReference type="NCBI Taxonomy" id="433720"/>
    <lineage>
        <taxon>Eukaryota</taxon>
        <taxon>Metazoa</taxon>
        <taxon>Spiralia</taxon>
        <taxon>Gnathifera</taxon>
        <taxon>Rotifera</taxon>
        <taxon>Eurotatoria</taxon>
        <taxon>Bdelloidea</taxon>
        <taxon>Adinetida</taxon>
        <taxon>Adinetidae</taxon>
        <taxon>Adineta</taxon>
    </lineage>
</organism>
<dbReference type="Proteomes" id="UP000663868">
    <property type="component" value="Unassembled WGS sequence"/>
</dbReference>
<dbReference type="AlphaFoldDB" id="A0A818VQT8"/>
<accession>A0A818VQT8</accession>
<gene>
    <name evidence="2" type="ORF">KXQ929_LOCUS11976</name>
</gene>
<reference evidence="2" key="1">
    <citation type="submission" date="2021-02" db="EMBL/GenBank/DDBJ databases">
        <authorList>
            <person name="Nowell W R."/>
        </authorList>
    </citation>
    <scope>NUCLEOTIDE SEQUENCE</scope>
</reference>
<dbReference type="EMBL" id="CAJOBB010000604">
    <property type="protein sequence ID" value="CAF3714582.1"/>
    <property type="molecule type" value="Genomic_DNA"/>
</dbReference>
<name>A0A818VQT8_9BILA</name>
<protein>
    <submittedName>
        <fullName evidence="2">Uncharacterized protein</fullName>
    </submittedName>
</protein>
<feature type="region of interest" description="Disordered" evidence="1">
    <location>
        <begin position="196"/>
        <end position="234"/>
    </location>
</feature>
<proteinExistence type="predicted"/>
<comment type="caution">
    <text evidence="2">The sequence shown here is derived from an EMBL/GenBank/DDBJ whole genome shotgun (WGS) entry which is preliminary data.</text>
</comment>